<accession>A0AA40K9N4</accession>
<protein>
    <submittedName>
        <fullName evidence="2">Uncharacterized protein</fullName>
    </submittedName>
</protein>
<feature type="region of interest" description="Disordered" evidence="1">
    <location>
        <begin position="74"/>
        <end position="114"/>
    </location>
</feature>
<dbReference type="Proteomes" id="UP001172155">
    <property type="component" value="Unassembled WGS sequence"/>
</dbReference>
<sequence length="114" mass="12659">MGKYAQQMPHTYITFCQSIPHCPYSHKCSAPSISRDSSLRKSIMFISYTQSHRPCAVDRPCPVCPLLPKPSRPYVHHPSPSPQNPTPTEPKKPTPSSMECPQPLARASSLKCPS</sequence>
<gene>
    <name evidence="2" type="ORF">B0T18DRAFT_402013</name>
</gene>
<dbReference type="EMBL" id="JAUKUD010000002">
    <property type="protein sequence ID" value="KAK0751199.1"/>
    <property type="molecule type" value="Genomic_DNA"/>
</dbReference>
<comment type="caution">
    <text evidence="2">The sequence shown here is derived from an EMBL/GenBank/DDBJ whole genome shotgun (WGS) entry which is preliminary data.</text>
</comment>
<dbReference type="AlphaFoldDB" id="A0AA40K9N4"/>
<proteinExistence type="predicted"/>
<reference evidence="2" key="1">
    <citation type="submission" date="2023-06" db="EMBL/GenBank/DDBJ databases">
        <title>Genome-scale phylogeny and comparative genomics of the fungal order Sordariales.</title>
        <authorList>
            <consortium name="Lawrence Berkeley National Laboratory"/>
            <person name="Hensen N."/>
            <person name="Bonometti L."/>
            <person name="Westerberg I."/>
            <person name="Brannstrom I.O."/>
            <person name="Guillou S."/>
            <person name="Cros-Aarteil S."/>
            <person name="Calhoun S."/>
            <person name="Haridas S."/>
            <person name="Kuo A."/>
            <person name="Mondo S."/>
            <person name="Pangilinan J."/>
            <person name="Riley R."/>
            <person name="LaButti K."/>
            <person name="Andreopoulos B."/>
            <person name="Lipzen A."/>
            <person name="Chen C."/>
            <person name="Yanf M."/>
            <person name="Daum C."/>
            <person name="Ng V."/>
            <person name="Clum A."/>
            <person name="Steindorff A."/>
            <person name="Ohm R."/>
            <person name="Martin F."/>
            <person name="Silar P."/>
            <person name="Natvig D."/>
            <person name="Lalanne C."/>
            <person name="Gautier V."/>
            <person name="Ament-velasquez S.L."/>
            <person name="Kruys A."/>
            <person name="Hutchinson M.I."/>
            <person name="Powell A.J."/>
            <person name="Barry K."/>
            <person name="Miller A.N."/>
            <person name="Grigoriev I.V."/>
            <person name="Debuchy R."/>
            <person name="Gladieux P."/>
            <person name="Thoren M.H."/>
            <person name="Johannesson H."/>
        </authorList>
    </citation>
    <scope>NUCLEOTIDE SEQUENCE</scope>
    <source>
        <strain evidence="2">SMH3187-1</strain>
    </source>
</reference>
<evidence type="ECO:0000256" key="1">
    <source>
        <dbReference type="SAM" id="MobiDB-lite"/>
    </source>
</evidence>
<feature type="compositionally biased region" description="Pro residues" evidence="1">
    <location>
        <begin position="79"/>
        <end position="88"/>
    </location>
</feature>
<keyword evidence="3" id="KW-1185">Reference proteome</keyword>
<name>A0AA40K9N4_9PEZI</name>
<evidence type="ECO:0000313" key="2">
    <source>
        <dbReference type="EMBL" id="KAK0751199.1"/>
    </source>
</evidence>
<organism evidence="2 3">
    <name type="scientific">Schizothecium vesticola</name>
    <dbReference type="NCBI Taxonomy" id="314040"/>
    <lineage>
        <taxon>Eukaryota</taxon>
        <taxon>Fungi</taxon>
        <taxon>Dikarya</taxon>
        <taxon>Ascomycota</taxon>
        <taxon>Pezizomycotina</taxon>
        <taxon>Sordariomycetes</taxon>
        <taxon>Sordariomycetidae</taxon>
        <taxon>Sordariales</taxon>
        <taxon>Schizotheciaceae</taxon>
        <taxon>Schizothecium</taxon>
    </lineage>
</organism>
<evidence type="ECO:0000313" key="3">
    <source>
        <dbReference type="Proteomes" id="UP001172155"/>
    </source>
</evidence>